<feature type="region of interest" description="Disordered" evidence="10">
    <location>
        <begin position="480"/>
        <end position="501"/>
    </location>
</feature>
<dbReference type="Pfam" id="PF05783">
    <property type="entry name" value="DLIC"/>
    <property type="match status" value="1"/>
</dbReference>
<dbReference type="GO" id="GO:0000226">
    <property type="term" value="P:microtubule cytoskeleton organization"/>
    <property type="evidence" value="ECO:0007669"/>
    <property type="project" value="TreeGrafter"/>
</dbReference>
<dbReference type="GO" id="GO:0005868">
    <property type="term" value="C:cytoplasmic dynein complex"/>
    <property type="evidence" value="ECO:0007669"/>
    <property type="project" value="InterPro"/>
</dbReference>
<evidence type="ECO:0000256" key="10">
    <source>
        <dbReference type="SAM" id="MobiDB-lite"/>
    </source>
</evidence>
<feature type="region of interest" description="Disordered" evidence="10">
    <location>
        <begin position="322"/>
        <end position="356"/>
    </location>
</feature>
<keyword evidence="12" id="KW-1185">Reference proteome</keyword>
<keyword evidence="2" id="KW-0813">Transport</keyword>
<reference evidence="11" key="1">
    <citation type="journal article" date="2020" name="Stud. Mycol.">
        <title>101 Dothideomycetes genomes: a test case for predicting lifestyles and emergence of pathogens.</title>
        <authorList>
            <person name="Haridas S."/>
            <person name="Albert R."/>
            <person name="Binder M."/>
            <person name="Bloem J."/>
            <person name="Labutti K."/>
            <person name="Salamov A."/>
            <person name="Andreopoulos B."/>
            <person name="Baker S."/>
            <person name="Barry K."/>
            <person name="Bills G."/>
            <person name="Bluhm B."/>
            <person name="Cannon C."/>
            <person name="Castanera R."/>
            <person name="Culley D."/>
            <person name="Daum C."/>
            <person name="Ezra D."/>
            <person name="Gonzalez J."/>
            <person name="Henrissat B."/>
            <person name="Kuo A."/>
            <person name="Liang C."/>
            <person name="Lipzen A."/>
            <person name="Lutzoni F."/>
            <person name="Magnuson J."/>
            <person name="Mondo S."/>
            <person name="Nolan M."/>
            <person name="Ohm R."/>
            <person name="Pangilinan J."/>
            <person name="Park H.-J."/>
            <person name="Ramirez L."/>
            <person name="Alfaro M."/>
            <person name="Sun H."/>
            <person name="Tritt A."/>
            <person name="Yoshinaga Y."/>
            <person name="Zwiers L.-H."/>
            <person name="Turgeon B."/>
            <person name="Goodwin S."/>
            <person name="Spatafora J."/>
            <person name="Crous P."/>
            <person name="Grigoriev I."/>
        </authorList>
    </citation>
    <scope>NUCLEOTIDE SEQUENCE</scope>
    <source>
        <strain evidence="11">CBS 133067</strain>
    </source>
</reference>
<keyword evidence="5" id="KW-0547">Nucleotide-binding</keyword>
<keyword evidence="4" id="KW-0493">Microtubule</keyword>
<comment type="caution">
    <text evidence="11">The sequence shown here is derived from an EMBL/GenBank/DDBJ whole genome shotgun (WGS) entry which is preliminary data.</text>
</comment>
<dbReference type="OrthoDB" id="27603at2759"/>
<protein>
    <recommendedName>
        <fullName evidence="13">Dynein light intermediate chain</fullName>
    </recommendedName>
</protein>
<dbReference type="GO" id="GO:0005524">
    <property type="term" value="F:ATP binding"/>
    <property type="evidence" value="ECO:0007669"/>
    <property type="project" value="UniProtKB-KW"/>
</dbReference>
<feature type="region of interest" description="Disordered" evidence="10">
    <location>
        <begin position="164"/>
        <end position="191"/>
    </location>
</feature>
<evidence type="ECO:0000313" key="12">
    <source>
        <dbReference type="Proteomes" id="UP000799772"/>
    </source>
</evidence>
<feature type="non-terminal residue" evidence="11">
    <location>
        <position position="515"/>
    </location>
</feature>
<keyword evidence="9" id="KW-0206">Cytoskeleton</keyword>
<evidence type="ECO:0000256" key="7">
    <source>
        <dbReference type="ARBA" id="ARBA00023017"/>
    </source>
</evidence>
<dbReference type="Proteomes" id="UP000799772">
    <property type="component" value="Unassembled WGS sequence"/>
</dbReference>
<dbReference type="PANTHER" id="PTHR12688:SF0">
    <property type="entry name" value="DYNEIN LIGHT INTERMEDIATE CHAIN"/>
    <property type="match status" value="1"/>
</dbReference>
<dbReference type="PANTHER" id="PTHR12688">
    <property type="entry name" value="DYNEIN LIGHT INTERMEDIATE CHAIN"/>
    <property type="match status" value="1"/>
</dbReference>
<dbReference type="GO" id="GO:0045504">
    <property type="term" value="F:dynein heavy chain binding"/>
    <property type="evidence" value="ECO:0007669"/>
    <property type="project" value="TreeGrafter"/>
</dbReference>
<dbReference type="AlphaFoldDB" id="A0A9P4MAZ0"/>
<dbReference type="GO" id="GO:0035974">
    <property type="term" value="C:meiotic spindle pole body"/>
    <property type="evidence" value="ECO:0007669"/>
    <property type="project" value="TreeGrafter"/>
</dbReference>
<keyword evidence="7" id="KW-0243">Dynein</keyword>
<evidence type="ECO:0000256" key="3">
    <source>
        <dbReference type="ARBA" id="ARBA00022490"/>
    </source>
</evidence>
<dbReference type="EMBL" id="ML978121">
    <property type="protein sequence ID" value="KAF2104563.1"/>
    <property type="molecule type" value="Genomic_DNA"/>
</dbReference>
<evidence type="ECO:0000256" key="5">
    <source>
        <dbReference type="ARBA" id="ARBA00022741"/>
    </source>
</evidence>
<feature type="compositionally biased region" description="Low complexity" evidence="10">
    <location>
        <begin position="418"/>
        <end position="446"/>
    </location>
</feature>
<feature type="compositionally biased region" description="Polar residues" evidence="10">
    <location>
        <begin position="32"/>
        <end position="46"/>
    </location>
</feature>
<accession>A0A9P4MAZ0</accession>
<evidence type="ECO:0000256" key="4">
    <source>
        <dbReference type="ARBA" id="ARBA00022701"/>
    </source>
</evidence>
<evidence type="ECO:0000256" key="1">
    <source>
        <dbReference type="ARBA" id="ARBA00004245"/>
    </source>
</evidence>
<evidence type="ECO:0000313" key="11">
    <source>
        <dbReference type="EMBL" id="KAF2104563.1"/>
    </source>
</evidence>
<keyword evidence="3" id="KW-0963">Cytoplasm</keyword>
<feature type="compositionally biased region" description="Basic and acidic residues" evidence="10">
    <location>
        <begin position="326"/>
        <end position="336"/>
    </location>
</feature>
<dbReference type="GO" id="GO:0007018">
    <property type="term" value="P:microtubule-based movement"/>
    <property type="evidence" value="ECO:0007669"/>
    <property type="project" value="InterPro"/>
</dbReference>
<evidence type="ECO:0000256" key="8">
    <source>
        <dbReference type="ARBA" id="ARBA00023175"/>
    </source>
</evidence>
<evidence type="ECO:0008006" key="13">
    <source>
        <dbReference type="Google" id="ProtNLM"/>
    </source>
</evidence>
<organism evidence="11 12">
    <name type="scientific">Rhizodiscina lignyota</name>
    <dbReference type="NCBI Taxonomy" id="1504668"/>
    <lineage>
        <taxon>Eukaryota</taxon>
        <taxon>Fungi</taxon>
        <taxon>Dikarya</taxon>
        <taxon>Ascomycota</taxon>
        <taxon>Pezizomycotina</taxon>
        <taxon>Dothideomycetes</taxon>
        <taxon>Pleosporomycetidae</taxon>
        <taxon>Aulographales</taxon>
        <taxon>Rhizodiscinaceae</taxon>
        <taxon>Rhizodiscina</taxon>
    </lineage>
</organism>
<feature type="non-terminal residue" evidence="11">
    <location>
        <position position="1"/>
    </location>
</feature>
<gene>
    <name evidence="11" type="ORF">NA57DRAFT_13223</name>
</gene>
<evidence type="ECO:0000256" key="2">
    <source>
        <dbReference type="ARBA" id="ARBA00022448"/>
    </source>
</evidence>
<name>A0A9P4MAZ0_9PEZI</name>
<feature type="compositionally biased region" description="Acidic residues" evidence="10">
    <location>
        <begin position="341"/>
        <end position="354"/>
    </location>
</feature>
<evidence type="ECO:0000256" key="9">
    <source>
        <dbReference type="ARBA" id="ARBA00023212"/>
    </source>
</evidence>
<dbReference type="InterPro" id="IPR022780">
    <property type="entry name" value="Dynein_light_int_chain"/>
</dbReference>
<keyword evidence="8" id="KW-0505">Motor protein</keyword>
<feature type="region of interest" description="Disordered" evidence="10">
    <location>
        <begin position="27"/>
        <end position="62"/>
    </location>
</feature>
<dbReference type="GO" id="GO:0005874">
    <property type="term" value="C:microtubule"/>
    <property type="evidence" value="ECO:0007669"/>
    <property type="project" value="UniProtKB-KW"/>
</dbReference>
<feature type="region of interest" description="Disordered" evidence="10">
    <location>
        <begin position="413"/>
        <end position="446"/>
    </location>
</feature>
<dbReference type="InterPro" id="IPR008467">
    <property type="entry name" value="Dynein1_light_intermed_chain"/>
</dbReference>
<keyword evidence="6" id="KW-0067">ATP-binding</keyword>
<evidence type="ECO:0000256" key="6">
    <source>
        <dbReference type="ARBA" id="ARBA00022840"/>
    </source>
</evidence>
<proteinExistence type="predicted"/>
<feature type="compositionally biased region" description="Basic and acidic residues" evidence="10">
    <location>
        <begin position="47"/>
        <end position="57"/>
    </location>
</feature>
<feature type="compositionally biased region" description="Polar residues" evidence="10">
    <location>
        <begin position="490"/>
        <end position="501"/>
    </location>
</feature>
<comment type="subcellular location">
    <subcellularLocation>
        <location evidence="1">Cytoplasm</location>
        <location evidence="1">Cytoskeleton</location>
    </subcellularLocation>
</comment>
<sequence length="515" mass="56405">DAPKKEIWSSMLDGVSSGRRLPEKTAFILGGTPSSQRDFLASLSTEPKTRRPQDRSQPRQPPVANSFALGYTYQDVMDADQEDTLARLSLYLLHTPSTSFAPLLRPLLTPSNIPHSTIVILLDWNEPWSWLRQLRAWIRALRQLMLSLDDECKYALEDNMKSWREGKSQPSSGASANADAAPSTDEDVQIPLGPGEWDAPLGLPLIVVAQNASHIENLEKERGWKDEEFDFILQYLRTVLLKHGAALMYTMPAATVQTNAQLQTLVHSCLGITNLLGKDRGGGTVKHNVVDRERVLVPVRWDSWGKIRILREGFDVEGVSKQWGQDIEKSDSKDPQSGDTSADEPTSDAGEPDTADSVTLYEDIIRSPDADNVLISTSKASSNGTSVEVQAQDQQQFLGQQLEILERLRLEDEREKASNAAKKPPSALPPVSSDGGRSASAASGSGVVEEHIGPVQFNMGGIQVDAEDVVRRIKTLGREPHENMAVASPGASTPSATDNMDSDTLMSFFSGLAKR</sequence>